<feature type="region of interest" description="Disordered" evidence="1">
    <location>
        <begin position="105"/>
        <end position="131"/>
    </location>
</feature>
<comment type="caution">
    <text evidence="2">The sequence shown here is derived from an EMBL/GenBank/DDBJ whole genome shotgun (WGS) entry which is preliminary data.</text>
</comment>
<accession>A0AA39LEB5</accession>
<dbReference type="AlphaFoldDB" id="A0AA39LEB5"/>
<reference evidence="2" key="1">
    <citation type="submission" date="2023-06" db="EMBL/GenBank/DDBJ databases">
        <title>Genomic analysis of the entomopathogenic nematode Steinernema hermaphroditum.</title>
        <authorList>
            <person name="Schwarz E.M."/>
            <person name="Heppert J.K."/>
            <person name="Baniya A."/>
            <person name="Schwartz H.T."/>
            <person name="Tan C.-H."/>
            <person name="Antoshechkin I."/>
            <person name="Sternberg P.W."/>
            <person name="Goodrich-Blair H."/>
            <person name="Dillman A.R."/>
        </authorList>
    </citation>
    <scope>NUCLEOTIDE SEQUENCE</scope>
    <source>
        <strain evidence="2">PS9179</strain>
        <tissue evidence="2">Whole animal</tissue>
    </source>
</reference>
<proteinExistence type="predicted"/>
<feature type="compositionally biased region" description="Basic and acidic residues" evidence="1">
    <location>
        <begin position="113"/>
        <end position="126"/>
    </location>
</feature>
<name>A0AA39LEB5_9BILA</name>
<evidence type="ECO:0000313" key="2">
    <source>
        <dbReference type="EMBL" id="KAK0394097.1"/>
    </source>
</evidence>
<sequence>MTDTSVNLLYCSIVRSFKPIPKLERKGKALKENNGPRQYDHLYTWLTSISWFTMLSKYVDKQANAYEIVNLVKRPTEQHFHRTKLTTAHREYRYQSKASQWTSLSREPTVLTEQRRRTKSDTDRKNWTSMEDEGRYSQTIRRWLSNHWTIHRQRTKKPSQKSVQSDAVLRLLESKPSFNTEVLRKGLRQGSDIPHCAPP</sequence>
<evidence type="ECO:0000256" key="1">
    <source>
        <dbReference type="SAM" id="MobiDB-lite"/>
    </source>
</evidence>
<organism evidence="2 3">
    <name type="scientific">Steinernema hermaphroditum</name>
    <dbReference type="NCBI Taxonomy" id="289476"/>
    <lineage>
        <taxon>Eukaryota</taxon>
        <taxon>Metazoa</taxon>
        <taxon>Ecdysozoa</taxon>
        <taxon>Nematoda</taxon>
        <taxon>Chromadorea</taxon>
        <taxon>Rhabditida</taxon>
        <taxon>Tylenchina</taxon>
        <taxon>Panagrolaimomorpha</taxon>
        <taxon>Strongyloidoidea</taxon>
        <taxon>Steinernematidae</taxon>
        <taxon>Steinernema</taxon>
    </lineage>
</organism>
<keyword evidence="3" id="KW-1185">Reference proteome</keyword>
<evidence type="ECO:0000313" key="3">
    <source>
        <dbReference type="Proteomes" id="UP001175271"/>
    </source>
</evidence>
<gene>
    <name evidence="2" type="ORF">QR680_000563</name>
</gene>
<dbReference type="Proteomes" id="UP001175271">
    <property type="component" value="Unassembled WGS sequence"/>
</dbReference>
<protein>
    <submittedName>
        <fullName evidence="2">Uncharacterized protein</fullName>
    </submittedName>
</protein>
<dbReference type="EMBL" id="JAUCMV010000005">
    <property type="protein sequence ID" value="KAK0394097.1"/>
    <property type="molecule type" value="Genomic_DNA"/>
</dbReference>